<reference evidence="2" key="1">
    <citation type="journal article" date="2018" name="BMC Genomics">
        <title>Genomic insights into host adaptation between the wheat stripe rust pathogen (Puccinia striiformis f. sp. tritici) and the barley stripe rust pathogen (Puccinia striiformis f. sp. hordei).</title>
        <authorList>
            <person name="Xia C."/>
            <person name="Wang M."/>
            <person name="Yin C."/>
            <person name="Cornejo O.E."/>
            <person name="Hulbert S.H."/>
            <person name="Chen X."/>
        </authorList>
    </citation>
    <scope>NUCLEOTIDE SEQUENCE [LARGE SCALE GENOMIC DNA]</scope>
    <source>
        <strain evidence="2">93-210</strain>
    </source>
</reference>
<organism evidence="1 2">
    <name type="scientific">Puccinia striiformis f. sp. tritici</name>
    <dbReference type="NCBI Taxonomy" id="168172"/>
    <lineage>
        <taxon>Eukaryota</taxon>
        <taxon>Fungi</taxon>
        <taxon>Dikarya</taxon>
        <taxon>Basidiomycota</taxon>
        <taxon>Pucciniomycotina</taxon>
        <taxon>Pucciniomycetes</taxon>
        <taxon>Pucciniales</taxon>
        <taxon>Pucciniaceae</taxon>
        <taxon>Puccinia</taxon>
    </lineage>
</organism>
<comment type="caution">
    <text evidence="1">The sequence shown here is derived from an EMBL/GenBank/DDBJ whole genome shotgun (WGS) entry which is preliminary data.</text>
</comment>
<name>A0ACC0EN97_9BASI</name>
<keyword evidence="2" id="KW-1185">Reference proteome</keyword>
<reference evidence="1 2" key="3">
    <citation type="journal article" date="2022" name="Microbiol. Spectr.">
        <title>Folding features and dynamics of 3D genome architecture in plant fungal pathogens.</title>
        <authorList>
            <person name="Xia C."/>
        </authorList>
    </citation>
    <scope>NUCLEOTIDE SEQUENCE [LARGE SCALE GENOMIC DNA]</scope>
    <source>
        <strain evidence="1 2">93-210</strain>
    </source>
</reference>
<feature type="non-terminal residue" evidence="1">
    <location>
        <position position="1"/>
    </location>
</feature>
<reference evidence="2" key="2">
    <citation type="journal article" date="2018" name="Mol. Plant Microbe Interact.">
        <title>Genome sequence resources for the wheat stripe rust pathogen (Puccinia striiformis f. sp. tritici) and the barley stripe rust pathogen (Puccinia striiformis f. sp. hordei).</title>
        <authorList>
            <person name="Xia C."/>
            <person name="Wang M."/>
            <person name="Yin C."/>
            <person name="Cornejo O.E."/>
            <person name="Hulbert S.H."/>
            <person name="Chen X."/>
        </authorList>
    </citation>
    <scope>NUCLEOTIDE SEQUENCE [LARGE SCALE GENOMIC DNA]</scope>
    <source>
        <strain evidence="2">93-210</strain>
    </source>
</reference>
<gene>
    <name evidence="1" type="ORF">MJO28_004263</name>
</gene>
<evidence type="ECO:0000313" key="1">
    <source>
        <dbReference type="EMBL" id="KAI7957168.1"/>
    </source>
</evidence>
<sequence length="475" mass="52180">SLKSTPSTSPSYASELRPTRYPLVVIGLQLFGFNQLTRGRMPNIAFQHNGRLILAANPTSHEKAIEEAKNLFCLETSDIIFYLDIASVGPAELAPSSWRSLRCGSLISAVTKNNEVAVSSPQVESPQLIVSAPHVQQLPPHCSAESRRSELVNKVALTRGPPPTKLDCLRCTQNSAEACRCLKPENVATSTAKALPTPNKTSSRSASSRRSEIINNVIPVPTLKLDCPKCTQNSAESCECTKTGSAQILDPVQPLETPTERISRPTLGRFHSENSPNSRCLKLDEDSAEPWDCPRFCDFDAEISRKDKLRSIKEEDQDPIGIIETNKLATKTIMVQLEQASRVKNHRPLPTAMILGTEQRFQVVFGKVSSWTSEPPERIALTLIRGPQAINISPLSCPSHLGMVVGDKIRIRICPPLSRPPVLPRKAFSSDGIYWVRSFRSGNEATEQSTRRHLSHLSLPANPRPQKIATSLAGP</sequence>
<dbReference type="Proteomes" id="UP001060170">
    <property type="component" value="Chromosome 4"/>
</dbReference>
<proteinExistence type="predicted"/>
<dbReference type="EMBL" id="CM045868">
    <property type="protein sequence ID" value="KAI7957168.1"/>
    <property type="molecule type" value="Genomic_DNA"/>
</dbReference>
<accession>A0ACC0EN97</accession>
<evidence type="ECO:0000313" key="2">
    <source>
        <dbReference type="Proteomes" id="UP001060170"/>
    </source>
</evidence>
<protein>
    <submittedName>
        <fullName evidence="1">Uncharacterized protein</fullName>
    </submittedName>
</protein>